<dbReference type="PANTHER" id="PTHR31111:SF133">
    <property type="entry name" value="OS07G0196600 PROTEIN"/>
    <property type="match status" value="1"/>
</dbReference>
<comment type="caution">
    <text evidence="3">The sequence shown here is derived from an EMBL/GenBank/DDBJ whole genome shotgun (WGS) entry which is preliminary data.</text>
</comment>
<evidence type="ECO:0000313" key="3">
    <source>
        <dbReference type="EMBL" id="KAK1628849.1"/>
    </source>
</evidence>
<proteinExistence type="predicted"/>
<dbReference type="Gene3D" id="1.20.1280.50">
    <property type="match status" value="1"/>
</dbReference>
<dbReference type="InterPro" id="IPR017451">
    <property type="entry name" value="F-box-assoc_interact_dom"/>
</dbReference>
<accession>A0AAD8W086</accession>
<protein>
    <recommendedName>
        <fullName evidence="2">F-box domain-containing protein</fullName>
    </recommendedName>
</protein>
<dbReference type="Pfam" id="PF00646">
    <property type="entry name" value="F-box"/>
    <property type="match status" value="1"/>
</dbReference>
<keyword evidence="4" id="KW-1185">Reference proteome</keyword>
<keyword evidence="1" id="KW-0812">Transmembrane</keyword>
<dbReference type="InterPro" id="IPR001810">
    <property type="entry name" value="F-box_dom"/>
</dbReference>
<dbReference type="SMART" id="SM00256">
    <property type="entry name" value="FBOX"/>
    <property type="match status" value="1"/>
</dbReference>
<dbReference type="AlphaFoldDB" id="A0AAD8W086"/>
<dbReference type="Proteomes" id="UP001231189">
    <property type="component" value="Unassembled WGS sequence"/>
</dbReference>
<keyword evidence="1" id="KW-1133">Transmembrane helix</keyword>
<dbReference type="SUPFAM" id="SSF81383">
    <property type="entry name" value="F-box domain"/>
    <property type="match status" value="1"/>
</dbReference>
<feature type="transmembrane region" description="Helical" evidence="1">
    <location>
        <begin position="346"/>
        <end position="367"/>
    </location>
</feature>
<dbReference type="InterPro" id="IPR036047">
    <property type="entry name" value="F-box-like_dom_sf"/>
</dbReference>
<dbReference type="NCBIfam" id="TIGR01640">
    <property type="entry name" value="F_box_assoc_1"/>
    <property type="match status" value="1"/>
</dbReference>
<dbReference type="EMBL" id="JAUUTY010000005">
    <property type="protein sequence ID" value="KAK1628849.1"/>
    <property type="molecule type" value="Genomic_DNA"/>
</dbReference>
<name>A0AAD8W086_LOLMU</name>
<keyword evidence="1" id="KW-0472">Membrane</keyword>
<dbReference type="Pfam" id="PF08268">
    <property type="entry name" value="FBA_3"/>
    <property type="match status" value="1"/>
</dbReference>
<organism evidence="3 4">
    <name type="scientific">Lolium multiflorum</name>
    <name type="common">Italian ryegrass</name>
    <name type="synonym">Lolium perenne subsp. multiflorum</name>
    <dbReference type="NCBI Taxonomy" id="4521"/>
    <lineage>
        <taxon>Eukaryota</taxon>
        <taxon>Viridiplantae</taxon>
        <taxon>Streptophyta</taxon>
        <taxon>Embryophyta</taxon>
        <taxon>Tracheophyta</taxon>
        <taxon>Spermatophyta</taxon>
        <taxon>Magnoliopsida</taxon>
        <taxon>Liliopsida</taxon>
        <taxon>Poales</taxon>
        <taxon>Poaceae</taxon>
        <taxon>BOP clade</taxon>
        <taxon>Pooideae</taxon>
        <taxon>Poodae</taxon>
        <taxon>Poeae</taxon>
        <taxon>Poeae Chloroplast Group 2 (Poeae type)</taxon>
        <taxon>Loliodinae</taxon>
        <taxon>Loliinae</taxon>
        <taxon>Lolium</taxon>
    </lineage>
</organism>
<sequence length="414" mass="45284">MMETPVAADIADNEPVQPADVLYEILLRVPAKPLCHFRAVCPSWRSLLCDPTFIAAHAARHPGPLIVVAMEDTYKDVKIMDISGNVVKQLKSTQQCPTDNMWTHRDLVCLLGDDGHHRVLDPATDVTSFLPPRPIRAATQTTMYVVGWSAAAGKYKALTVGVTGGKQVCLVVTLGGDHGWGWRERGSPPAIVELSRGGKVAVVRGVAYFLTMFPKAMVDGFHDWIVAFDLEAEAWWPASIRSPMVPQDESSHEFYVNLVEVNGHLVASINKPGRNTRVVELWFFMDPHKPLWTKRYTITLPKDGNGQDHGPYQQHQPGALQGNKFVAAKLTLSLTELGHLRAAVSFLAWQSLSCVCSGVFLMCYALCLQTNANLRAVSVGCGVPVGGCLPHCHVPLRPNSFAPVRFQLGPTAAP</sequence>
<evidence type="ECO:0000256" key="1">
    <source>
        <dbReference type="SAM" id="Phobius"/>
    </source>
</evidence>
<evidence type="ECO:0000313" key="4">
    <source>
        <dbReference type="Proteomes" id="UP001231189"/>
    </source>
</evidence>
<gene>
    <name evidence="3" type="ORF">QYE76_003164</name>
</gene>
<dbReference type="PANTHER" id="PTHR31111">
    <property type="entry name" value="BNAA05G37150D PROTEIN-RELATED"/>
    <property type="match status" value="1"/>
</dbReference>
<dbReference type="CDD" id="cd22157">
    <property type="entry name" value="F-box_AtFBW1-like"/>
    <property type="match status" value="1"/>
</dbReference>
<reference evidence="3" key="1">
    <citation type="submission" date="2023-07" db="EMBL/GenBank/DDBJ databases">
        <title>A chromosome-level genome assembly of Lolium multiflorum.</title>
        <authorList>
            <person name="Chen Y."/>
            <person name="Copetti D."/>
            <person name="Kolliker R."/>
            <person name="Studer B."/>
        </authorList>
    </citation>
    <scope>NUCLEOTIDE SEQUENCE</scope>
    <source>
        <strain evidence="3">02402/16</strain>
        <tissue evidence="3">Leaf</tissue>
    </source>
</reference>
<dbReference type="InterPro" id="IPR013187">
    <property type="entry name" value="F-box-assoc_dom_typ3"/>
</dbReference>
<feature type="domain" description="F-box" evidence="2">
    <location>
        <begin position="17"/>
        <end position="57"/>
    </location>
</feature>
<evidence type="ECO:0000259" key="2">
    <source>
        <dbReference type="SMART" id="SM00256"/>
    </source>
</evidence>